<dbReference type="InterPro" id="IPR036890">
    <property type="entry name" value="HATPase_C_sf"/>
</dbReference>
<evidence type="ECO:0000259" key="3">
    <source>
        <dbReference type="PROSITE" id="PS51644"/>
    </source>
</evidence>
<feature type="compositionally biased region" description="Basic and acidic residues" evidence="2">
    <location>
        <begin position="2597"/>
        <end position="2608"/>
    </location>
</feature>
<feature type="domain" description="HTH OST-type" evidence="3">
    <location>
        <begin position="81"/>
        <end position="158"/>
    </location>
</feature>
<dbReference type="eggNOG" id="ENOG502QQIR">
    <property type="taxonomic scope" value="Eukaryota"/>
</dbReference>
<organism evidence="4 5">
    <name type="scientific">Lepisosteus oculatus</name>
    <name type="common">Spotted gar</name>
    <dbReference type="NCBI Taxonomy" id="7918"/>
    <lineage>
        <taxon>Eukaryota</taxon>
        <taxon>Metazoa</taxon>
        <taxon>Chordata</taxon>
        <taxon>Craniata</taxon>
        <taxon>Vertebrata</taxon>
        <taxon>Euteleostomi</taxon>
        <taxon>Actinopterygii</taxon>
        <taxon>Neopterygii</taxon>
        <taxon>Holostei</taxon>
        <taxon>Semionotiformes</taxon>
        <taxon>Lepisosteidae</taxon>
        <taxon>Lepisosteus</taxon>
    </lineage>
</organism>
<dbReference type="InterPro" id="IPR052957">
    <property type="entry name" value="Auxin_embryo_med"/>
</dbReference>
<dbReference type="Gene3D" id="3.30.565.10">
    <property type="entry name" value="Histidine kinase-like ATPase, C-terminal domain"/>
    <property type="match status" value="1"/>
</dbReference>
<feature type="compositionally biased region" description="Basic and acidic residues" evidence="2">
    <location>
        <begin position="734"/>
        <end position="751"/>
    </location>
</feature>
<feature type="region of interest" description="Disordered" evidence="2">
    <location>
        <begin position="2767"/>
        <end position="2793"/>
    </location>
</feature>
<dbReference type="PANTHER" id="PTHR32387:SF0">
    <property type="entry name" value="PROTEIN NO VEIN"/>
    <property type="match status" value="1"/>
</dbReference>
<dbReference type="CDD" id="cd08824">
    <property type="entry name" value="LOTUS"/>
    <property type="match status" value="1"/>
</dbReference>
<dbReference type="InterPro" id="IPR058210">
    <property type="entry name" value="SACS/Nov_dom"/>
</dbReference>
<reference evidence="4" key="2">
    <citation type="submission" date="2025-08" db="UniProtKB">
        <authorList>
            <consortium name="Ensembl"/>
        </authorList>
    </citation>
    <scope>IDENTIFICATION</scope>
</reference>
<evidence type="ECO:0000256" key="1">
    <source>
        <dbReference type="ARBA" id="ARBA00022782"/>
    </source>
</evidence>
<dbReference type="Bgee" id="ENSLOCG00000010884">
    <property type="expression patterns" value="Expressed in testis and 13 other cell types or tissues"/>
</dbReference>
<dbReference type="SUPFAM" id="SSF55874">
    <property type="entry name" value="ATPase domain of HSP90 chaperone/DNA topoisomerase II/histidine kinase"/>
    <property type="match status" value="1"/>
</dbReference>
<sequence length="2960" mass="333505">IEAFREMLQRLCKRYPGGFPVNRISKNFYYRYQKPLSVRKLGFKSVKDLVASMSDIVDMVKQFFHFSHIYQNKIASSVNGKMEKACWEVTELLKQHSQGIPLKKLALFYSQKYKRNLTVRSFGFPSVTSFIDFLKDDLHIEEDLVFHNSHHRPISATSVLPGPETSKALEMKWATQPLQPQAAKAEPSVGSATFNLMSDHNEKFRFGLLFYFIVTGGEFPTPKSFLTSVNKLSKFRIPLQKNVKVFKQNQRSNRNSTFSSLKEIVVTRHMGKGLLHSLDVLYDSAVVLSYSLKSYVCYFSNISTMKIAKQRAESPQPPKPTVQGPALLVTPAAVFPGPSHWPPVVPFPVASAVSQSDFPALGAKLTKAQQKNLQGEAAQKERSKSSAPVFKEAYNAQMREIHNSNMQAAEVLEGLSLERRPGRNFSISEVNSLAQDCIRAIAAEGELVTSKEVDSRICRLLRIKSLHSIQIVAVRDLTAVKELQRTLREINSFIESVEGVRTVCTLYELGQSLAALKNKKRFEELSLGPLCKIPLIHRMFKVDRTWKDDDIREIETVDIIKSLRVFMKEYNLNRSKVDLADFMKHLADQYNCESPYELGVRIQSIALSISTLRKAVKSEHESMDKARATIQREIMEEVETRMRKIKRTLMEPAQGPELFSSGGSRELRKKYTSLTAAEAVLEVFKNTEGVFSTRMTKHVQDFLLRVSGDRLSTALFQLAICGGSLEVPTDLVAKEKTHKPTQDKETREQKAAVETPSEASVKQYFQEKISKFNGLPDLSYLSKLEKAMVNHFKFKEFAHMEHGTFLEFLVKQSQILKEAGVGALPLSSWDSRACGFRPSQQDVFEFLKQCGVEGQDRVSELPAIESALRNHYKVRDSRELGYGSLSTLVVLVQRQKQQSNGIHASPVRYEAPLFAREARSSWTEANESVGLLGPQSIGNALACLLSAPLLEDLSEWSQWELVFEPEHGNLKDFIEKNAGDLVALEVKPGILLRVTNFTSPQLFAEAATALDPIDTAGHLVSVVLADGIANAPIALLANHMESSLAAAMVQEDFSQPEEALSLNTTAKFVLDCLIRIPTKICKSLIKQIFLEPFSKVLGQAKSKAVLLQAARSDRRYKNRLHQMGLLLGLTEWVKDFQTKLSSPQLPVDTSAYAGNMNHVSPAARSADSMSQSSKSLVADFSDEEPELESDSEPEDNSSSQISGKRQKGPDTHDEEQNYELTSEQNSQVSNTSESQGLSSGAVNADPAEMDVQGSEDLGKSLAEERVNQCKAIIDDIRKTEFGIGVDLNEEGRNLMNVHQERLGRSLDRLSTELYSKDTHFVLELIQNADDNSYPVDGGLQPALTFMVEKDCISILNNECGFEERNIRAVCDVGRSTKGKHKYGYIGQKGIGFKSVFKVTDCPEIHSNGFHICFDKNSGPMGYILPHWLETERPLPVAEELKLNSSWTTKIILPLRCESYQTRNLFHDVHPSLLLFLHRLRSITIVNQSENRVISMTRRDLAGNVLEVQHTDGTERWLVLKRTLCAKKIKDNVESTEIALAFKLSNGDDCQGLTMQPEKQPVFAFLPLRSFGFRFIIQGDFDIPSSREDVDRDSPWNQWLRSEIPQLFLHAMDIFMEHPEFSGLQGLCQFLQFIPLPDEILDFFNPVAGKIIQLLKGKACLPTKEDKEGNVEFKLPSQIAVSQDVLIQEVISPELLQRHLNLSYLHPALQSALPHSLITALGVHRLRGSDITAITSAMAQELLREHSAHSGESLKKVAKLLVCNFRTLEQEYQEADAMLQALRKIPIIPLADGRMVALDGVGVFFPLSDPHSVQTATAQGVISPCMSIHKSLSLSSTNELPESQSENLKKLLSYTSTLEALSTERISSKIYPILKSGTWKVKPEDIVISYLVFIKQHSCGRDYVKLDAAIPVFTNKGFVCPRETKVQFSEEYGNIDLPSKLPGVDWVLLHSCYLKADLDPSGWREFFSALGVQDLFIFKKTKRSLTLNELASSPWALDCELWPRTSDSVYVIEDHQCDEFHALVTADQLDKKQKLGQRRELLGLLNKNWVTGDHYSQYKQAQVFNSQGHKLKDARSSFTHYLTTLPWVPAFRADLGSYDQHTVEYMCPSKVYLYSPGVFSLLGVHVNYVDMSPSEFTNSIGMKHSVSIEEVITHLKSWCTKKSGGSSEEIEGADFTTSVQHLHNVYTYLYENCNPTQLKDLFLHTPAVFIAYERTEEMCSGRFYLKKEVCWNDPTEMFLRYKDQIRKSDGCVQEPRILAPFYGQLQNMKDLFCKCLDVEPNPSMKQYVDLLELICSPKLLPTAEILQDVSIIYAKLADKCKTPEDQESELQMDRNRCVFLKEMLSDKKVFPTKDLCWVTLARRPLIPDNKTLEKVFKSHTQVCLLSLPPAEKPKKLPTGKRIMNDKNLTFNEKDRALFLEICGIKKLSECVTTQAQTENYRPCPPVQALIRKVVPYIQKFLYYHDELGNIYEDLQERNIAQQIKALSFGQVGKLYIQYQLNLPDEEPLYEREDVICLLKDNKELYIQKDHITSTLDIWREIVKLFSTKDKYMKELERFLQGLMSCLDDEAALTRFLKTEDIREIPSTEEKWEVPEPVEIRLEPREDHISKSASTTEEERRGGVEDGEKTLACWPPKSSLHGATSNYTGKGLADAAEAVMKMWPPPAEPSPSDLRGPVRLINDLDGALSGQRPVDTQPKPGKSRTSPDSGQPVAEDAVAAGPNPSEPSNILWSRESHRFQSGPRYSVPHSPGLHGLNKQVVLQSEPFRSLQPPPVLEADSTTFQGTDIQRPPIPLDSPVWAKEKPHQAMLEDLVIDNTVSRPKTVALPDESTSSVAVGEWGERYVYSFLTNWKDSGSPDGPVDIIWSNQDGESGHPYDFKVTFGTASNGPSVVFIEVKATVKAERSLLHLSANELSLALKEKDRYHIYRVYNAGDVENARLCRIKNLAQKLHAKELELFLFV</sequence>
<feature type="region of interest" description="Disordered" evidence="2">
    <location>
        <begin position="2682"/>
        <end position="2728"/>
    </location>
</feature>
<dbReference type="Pfam" id="PF25794">
    <property type="entry name" value="SACS"/>
    <property type="match status" value="1"/>
</dbReference>
<dbReference type="InterPro" id="IPR024975">
    <property type="entry name" value="NOV_C"/>
</dbReference>
<keyword evidence="5" id="KW-1185">Reference proteome</keyword>
<protein>
    <submittedName>
        <fullName evidence="4">Wu:fj29h11</fullName>
    </submittedName>
</protein>
<dbReference type="GO" id="GO:0030154">
    <property type="term" value="P:cell differentiation"/>
    <property type="evidence" value="ECO:0007669"/>
    <property type="project" value="UniProtKB-KW"/>
</dbReference>
<feature type="region of interest" description="Disordered" evidence="2">
    <location>
        <begin position="734"/>
        <end position="753"/>
    </location>
</feature>
<dbReference type="HOGENOM" id="CLU_000521_0_0_1"/>
<reference evidence="4" key="3">
    <citation type="submission" date="2025-09" db="UniProtKB">
        <authorList>
            <consortium name="Ensembl"/>
        </authorList>
    </citation>
    <scope>IDENTIFICATION</scope>
</reference>
<accession>W5MY83</accession>
<evidence type="ECO:0000313" key="4">
    <source>
        <dbReference type="Ensembl" id="ENSLOCP00000013342.1"/>
    </source>
</evidence>
<dbReference type="GeneTree" id="ENSGT00940000169412"/>
<dbReference type="NCBIfam" id="NF047352">
    <property type="entry name" value="P_loop_sacsin"/>
    <property type="match status" value="1"/>
</dbReference>
<evidence type="ECO:0000256" key="2">
    <source>
        <dbReference type="SAM" id="MobiDB-lite"/>
    </source>
</evidence>
<dbReference type="PROSITE" id="PS51644">
    <property type="entry name" value="HTH_OST"/>
    <property type="match status" value="2"/>
</dbReference>
<feature type="domain" description="HTH OST-type" evidence="3">
    <location>
        <begin position="1"/>
        <end position="79"/>
    </location>
</feature>
<feature type="compositionally biased region" description="Basic and acidic residues" evidence="2">
    <location>
        <begin position="2615"/>
        <end position="2627"/>
    </location>
</feature>
<evidence type="ECO:0000313" key="5">
    <source>
        <dbReference type="Proteomes" id="UP000018468"/>
    </source>
</evidence>
<dbReference type="OMA" id="PLEVHVN"/>
<dbReference type="Proteomes" id="UP000018468">
    <property type="component" value="Linkage group LG10"/>
</dbReference>
<name>W5MY83_LEPOC</name>
<dbReference type="STRING" id="7918.ENSLOCP00000013342"/>
<reference evidence="5" key="1">
    <citation type="submission" date="2011-12" db="EMBL/GenBank/DDBJ databases">
        <title>The Draft Genome of Lepisosteus oculatus.</title>
        <authorList>
            <consortium name="The Broad Institute Genome Assembly &amp; Analysis Group"/>
            <consortium name="Computational R&amp;D Group"/>
            <consortium name="and Sequencing Platform"/>
            <person name="Di Palma F."/>
            <person name="Alfoldi J."/>
            <person name="Johnson J."/>
            <person name="Berlin A."/>
            <person name="Gnerre S."/>
            <person name="Jaffe D."/>
            <person name="MacCallum I."/>
            <person name="Young S."/>
            <person name="Walker B.J."/>
            <person name="Lander E.S."/>
            <person name="Lindblad-Toh K."/>
        </authorList>
    </citation>
    <scope>NUCLEOTIDE SEQUENCE [LARGE SCALE GENOMIC DNA]</scope>
</reference>
<dbReference type="FunCoup" id="W5MY83">
    <property type="interactions" value="5"/>
</dbReference>
<keyword evidence="1" id="KW-0221">Differentiation</keyword>
<feature type="region of interest" description="Disordered" evidence="2">
    <location>
        <begin position="1162"/>
        <end position="1244"/>
    </location>
</feature>
<dbReference type="Pfam" id="PF13020">
    <property type="entry name" value="NOV_C"/>
    <property type="match status" value="1"/>
</dbReference>
<dbReference type="Ensembl" id="ENSLOCT00000013370.1">
    <property type="protein sequence ID" value="ENSLOCP00000013342.1"/>
    <property type="gene ID" value="ENSLOCG00000010884.1"/>
</dbReference>
<dbReference type="EMBL" id="AHAT01000210">
    <property type="status" value="NOT_ANNOTATED_CDS"/>
    <property type="molecule type" value="Genomic_DNA"/>
</dbReference>
<dbReference type="InParanoid" id="W5MY83"/>
<dbReference type="Pfam" id="PF12872">
    <property type="entry name" value="OST-HTH"/>
    <property type="match status" value="2"/>
</dbReference>
<feature type="region of interest" description="Disordered" evidence="2">
    <location>
        <begin position="2597"/>
        <end position="2645"/>
    </location>
</feature>
<feature type="compositionally biased region" description="Acidic residues" evidence="2">
    <location>
        <begin position="1180"/>
        <end position="1195"/>
    </location>
</feature>
<dbReference type="InterPro" id="IPR041966">
    <property type="entry name" value="LOTUS-like"/>
</dbReference>
<dbReference type="Gene3D" id="3.30.420.610">
    <property type="entry name" value="LOTUS domain-like"/>
    <property type="match status" value="2"/>
</dbReference>
<dbReference type="EMBL" id="AHAT01000211">
    <property type="status" value="NOT_ANNOTATED_CDS"/>
    <property type="molecule type" value="Genomic_DNA"/>
</dbReference>
<dbReference type="InterPro" id="IPR025605">
    <property type="entry name" value="OST-HTH/LOTUS_dom"/>
</dbReference>
<proteinExistence type="predicted"/>
<feature type="compositionally biased region" description="Polar residues" evidence="2">
    <location>
        <begin position="1218"/>
        <end position="1241"/>
    </location>
</feature>
<dbReference type="PANTHER" id="PTHR32387">
    <property type="entry name" value="WU:FJ29H11"/>
    <property type="match status" value="1"/>
</dbReference>